<evidence type="ECO:0000313" key="1">
    <source>
        <dbReference type="EMBL" id="QDU92263.1"/>
    </source>
</evidence>
<evidence type="ECO:0000313" key="2">
    <source>
        <dbReference type="Proteomes" id="UP000317648"/>
    </source>
</evidence>
<proteinExistence type="predicted"/>
<keyword evidence="2" id="KW-1185">Reference proteome</keyword>
<dbReference type="EMBL" id="CP036433">
    <property type="protein sequence ID" value="QDU92263.1"/>
    <property type="molecule type" value="Genomic_DNA"/>
</dbReference>
<accession>A0A518DK97</accession>
<protein>
    <submittedName>
        <fullName evidence="1">Uncharacterized protein</fullName>
    </submittedName>
</protein>
<reference evidence="1 2" key="1">
    <citation type="submission" date="2019-02" db="EMBL/GenBank/DDBJ databases">
        <title>Deep-cultivation of Planctomycetes and their phenomic and genomic characterization uncovers novel biology.</title>
        <authorList>
            <person name="Wiegand S."/>
            <person name="Jogler M."/>
            <person name="Boedeker C."/>
            <person name="Pinto D."/>
            <person name="Vollmers J."/>
            <person name="Rivas-Marin E."/>
            <person name="Kohn T."/>
            <person name="Peeters S.H."/>
            <person name="Heuer A."/>
            <person name="Rast P."/>
            <person name="Oberbeckmann S."/>
            <person name="Bunk B."/>
            <person name="Jeske O."/>
            <person name="Meyerdierks A."/>
            <person name="Storesund J.E."/>
            <person name="Kallscheuer N."/>
            <person name="Luecker S."/>
            <person name="Lage O.M."/>
            <person name="Pohl T."/>
            <person name="Merkel B.J."/>
            <person name="Hornburger P."/>
            <person name="Mueller R.-W."/>
            <person name="Bruemmer F."/>
            <person name="Labrenz M."/>
            <person name="Spormann A.M."/>
            <person name="Op den Camp H."/>
            <person name="Overmann J."/>
            <person name="Amann R."/>
            <person name="Jetten M.S.M."/>
            <person name="Mascher T."/>
            <person name="Medema M.H."/>
            <person name="Devos D.P."/>
            <person name="Kaster A.-K."/>
            <person name="Ovreas L."/>
            <person name="Rohde M."/>
            <person name="Galperin M.Y."/>
            <person name="Jogler C."/>
        </authorList>
    </citation>
    <scope>NUCLEOTIDE SEQUENCE [LARGE SCALE GENOMIC DNA]</scope>
    <source>
        <strain evidence="1 2">Pla85_3_4</strain>
    </source>
</reference>
<dbReference type="OrthoDB" id="263927at2"/>
<dbReference type="Proteomes" id="UP000317648">
    <property type="component" value="Chromosome"/>
</dbReference>
<dbReference type="RefSeq" id="WP_145048054.1">
    <property type="nucleotide sequence ID" value="NZ_CP036433.1"/>
</dbReference>
<name>A0A518DK97_9BACT</name>
<sequence length="82" mass="9534">MNFVLQPWQLLFAILSGWIHHRQQPTIEFQNDQIQSLLSQLSKKRISLTDDQRRILAVKGKALGRKTLRELATIVTPDTILR</sequence>
<organism evidence="1 2">
    <name type="scientific">Lignipirellula cremea</name>
    <dbReference type="NCBI Taxonomy" id="2528010"/>
    <lineage>
        <taxon>Bacteria</taxon>
        <taxon>Pseudomonadati</taxon>
        <taxon>Planctomycetota</taxon>
        <taxon>Planctomycetia</taxon>
        <taxon>Pirellulales</taxon>
        <taxon>Pirellulaceae</taxon>
        <taxon>Lignipirellula</taxon>
    </lineage>
</organism>
<gene>
    <name evidence="1" type="ORF">Pla8534_00080</name>
</gene>
<dbReference type="AlphaFoldDB" id="A0A518DK97"/>
<dbReference type="KEGG" id="lcre:Pla8534_00080"/>